<dbReference type="AlphaFoldDB" id="A0A918GEC1"/>
<protein>
    <recommendedName>
        <fullName evidence="4">DUF5313 domain-containing protein</fullName>
    </recommendedName>
</protein>
<keyword evidence="3" id="KW-1185">Reference proteome</keyword>
<dbReference type="Proteomes" id="UP000660680">
    <property type="component" value="Unassembled WGS sequence"/>
</dbReference>
<feature type="transmembrane region" description="Helical" evidence="1">
    <location>
        <begin position="39"/>
        <end position="58"/>
    </location>
</feature>
<proteinExistence type="predicted"/>
<evidence type="ECO:0000313" key="2">
    <source>
        <dbReference type="EMBL" id="GGS31012.1"/>
    </source>
</evidence>
<comment type="caution">
    <text evidence="2">The sequence shown here is derived from an EMBL/GenBank/DDBJ whole genome shotgun (WGS) entry which is preliminary data.</text>
</comment>
<keyword evidence="1" id="KW-0472">Membrane</keyword>
<reference evidence="2" key="2">
    <citation type="submission" date="2020-09" db="EMBL/GenBank/DDBJ databases">
        <authorList>
            <person name="Sun Q."/>
            <person name="Ohkuma M."/>
        </authorList>
    </citation>
    <scope>NUCLEOTIDE SEQUENCE</scope>
    <source>
        <strain evidence="2">JCM 3276</strain>
    </source>
</reference>
<evidence type="ECO:0000313" key="3">
    <source>
        <dbReference type="Proteomes" id="UP000660680"/>
    </source>
</evidence>
<accession>A0A918GEC1</accession>
<name>A0A918GEC1_9PSEU</name>
<keyword evidence="1" id="KW-0812">Transmembrane</keyword>
<evidence type="ECO:0008006" key="4">
    <source>
        <dbReference type="Google" id="ProtNLM"/>
    </source>
</evidence>
<gene>
    <name evidence="2" type="ORF">GCM10010171_26020</name>
</gene>
<evidence type="ECO:0000256" key="1">
    <source>
        <dbReference type="SAM" id="Phobius"/>
    </source>
</evidence>
<organism evidence="2 3">
    <name type="scientific">Actinokineospora fastidiosa</name>
    <dbReference type="NCBI Taxonomy" id="1816"/>
    <lineage>
        <taxon>Bacteria</taxon>
        <taxon>Bacillati</taxon>
        <taxon>Actinomycetota</taxon>
        <taxon>Actinomycetes</taxon>
        <taxon>Pseudonocardiales</taxon>
        <taxon>Pseudonocardiaceae</taxon>
        <taxon>Actinokineospora</taxon>
    </lineage>
</organism>
<feature type="transmembrane region" description="Helical" evidence="1">
    <location>
        <begin position="64"/>
        <end position="82"/>
    </location>
</feature>
<reference evidence="2" key="1">
    <citation type="journal article" date="2014" name="Int. J. Syst. Evol. Microbiol.">
        <title>Complete genome sequence of Corynebacterium casei LMG S-19264T (=DSM 44701T), isolated from a smear-ripened cheese.</title>
        <authorList>
            <consortium name="US DOE Joint Genome Institute (JGI-PGF)"/>
            <person name="Walter F."/>
            <person name="Albersmeier A."/>
            <person name="Kalinowski J."/>
            <person name="Ruckert C."/>
        </authorList>
    </citation>
    <scope>NUCLEOTIDE SEQUENCE</scope>
    <source>
        <strain evidence="2">JCM 3276</strain>
    </source>
</reference>
<dbReference type="EMBL" id="BMRB01000002">
    <property type="protein sequence ID" value="GGS31012.1"/>
    <property type="molecule type" value="Genomic_DNA"/>
</dbReference>
<dbReference type="InterPro" id="IPR035197">
    <property type="entry name" value="DUF5313"/>
</dbReference>
<sequence length="127" mass="14309">MRPNPVQWLWYAVGGRLPDRLREWVLHDVTARTWVLRHAARASVLLAPIAVVCLLVPGPLPIRLGMVGLAVIIGYYFSFSYLHESAEMRAARHGYPYGTARDIRSARHAEADAEAQAHYDAAYRQAE</sequence>
<dbReference type="RefSeq" id="WP_189210661.1">
    <property type="nucleotide sequence ID" value="NZ_BMRB01000002.1"/>
</dbReference>
<keyword evidence="1" id="KW-1133">Transmembrane helix</keyword>
<dbReference type="Pfam" id="PF17240">
    <property type="entry name" value="DUF5313"/>
    <property type="match status" value="1"/>
</dbReference>